<evidence type="ECO:0000313" key="3">
    <source>
        <dbReference type="Proteomes" id="UP001281003"/>
    </source>
</evidence>
<sequence length="101" mass="11348">MSLMGLHHLATLRSAVSIMWFCTHFLGSNTEAIVKSSLIIKKLPSTLNIRLKNKRRKLRKFEAIFNVKITRREAEAVTTAAAATTPKKKKGKGIYIPKNVL</sequence>
<accession>A0AAE0U6C3</accession>
<keyword evidence="3" id="KW-1185">Reference proteome</keyword>
<reference evidence="2" key="2">
    <citation type="submission" date="2023-07" db="EMBL/GenBank/DDBJ databases">
        <authorList>
            <consortium name="Lawrence Berkeley National Laboratory"/>
            <person name="Haridas S."/>
            <person name="Hensen N."/>
            <person name="Bonometti L."/>
            <person name="Westerberg I."/>
            <person name="Brannstrom I.O."/>
            <person name="Guillou S."/>
            <person name="Cros-Aarteil S."/>
            <person name="Calhoun S."/>
            <person name="Kuo A."/>
            <person name="Mondo S."/>
            <person name="Pangilinan J."/>
            <person name="Riley R."/>
            <person name="LaButti K."/>
            <person name="Andreopoulos B."/>
            <person name="Lipzen A."/>
            <person name="Chen C."/>
            <person name="Yanf M."/>
            <person name="Daum C."/>
            <person name="Ng V."/>
            <person name="Clum A."/>
            <person name="Steindorff A."/>
            <person name="Ohm R."/>
            <person name="Martin F."/>
            <person name="Silar P."/>
            <person name="Natvig D."/>
            <person name="Lalanne C."/>
            <person name="Gautier V."/>
            <person name="Ament-velasquez S.L."/>
            <person name="Kruys A."/>
            <person name="Hutchinson M.I."/>
            <person name="Powell A.J."/>
            <person name="Barry K."/>
            <person name="Miller A.N."/>
            <person name="Grigoriev I.V."/>
            <person name="Debuchy R."/>
            <person name="Gladieux P."/>
            <person name="Thoren M.H."/>
            <person name="Johannesson H."/>
        </authorList>
    </citation>
    <scope>NUCLEOTIDE SEQUENCE</scope>
    <source>
        <strain evidence="2">FGSC 1904</strain>
    </source>
</reference>
<feature type="region of interest" description="Disordered" evidence="1">
    <location>
        <begin position="78"/>
        <end position="101"/>
    </location>
</feature>
<gene>
    <name evidence="2" type="ORF">B0T20DRAFT_396175</name>
</gene>
<name>A0AAE0U6C3_SORBR</name>
<reference evidence="2" key="1">
    <citation type="journal article" date="2023" name="Mol. Phylogenet. Evol.">
        <title>Genome-scale phylogeny and comparative genomics of the fungal order Sordariales.</title>
        <authorList>
            <person name="Hensen N."/>
            <person name="Bonometti L."/>
            <person name="Westerberg I."/>
            <person name="Brannstrom I.O."/>
            <person name="Guillou S."/>
            <person name="Cros-Aarteil S."/>
            <person name="Calhoun S."/>
            <person name="Haridas S."/>
            <person name="Kuo A."/>
            <person name="Mondo S."/>
            <person name="Pangilinan J."/>
            <person name="Riley R."/>
            <person name="LaButti K."/>
            <person name="Andreopoulos B."/>
            <person name="Lipzen A."/>
            <person name="Chen C."/>
            <person name="Yan M."/>
            <person name="Daum C."/>
            <person name="Ng V."/>
            <person name="Clum A."/>
            <person name="Steindorff A."/>
            <person name="Ohm R.A."/>
            <person name="Martin F."/>
            <person name="Silar P."/>
            <person name="Natvig D.O."/>
            <person name="Lalanne C."/>
            <person name="Gautier V."/>
            <person name="Ament-Velasquez S.L."/>
            <person name="Kruys A."/>
            <person name="Hutchinson M.I."/>
            <person name="Powell A.J."/>
            <person name="Barry K."/>
            <person name="Miller A.N."/>
            <person name="Grigoriev I.V."/>
            <person name="Debuchy R."/>
            <person name="Gladieux P."/>
            <person name="Hiltunen Thoren M."/>
            <person name="Johannesson H."/>
        </authorList>
    </citation>
    <scope>NUCLEOTIDE SEQUENCE</scope>
    <source>
        <strain evidence="2">FGSC 1904</strain>
    </source>
</reference>
<evidence type="ECO:0000313" key="2">
    <source>
        <dbReference type="EMBL" id="KAK3392542.1"/>
    </source>
</evidence>
<organism evidence="2 3">
    <name type="scientific">Sordaria brevicollis</name>
    <dbReference type="NCBI Taxonomy" id="83679"/>
    <lineage>
        <taxon>Eukaryota</taxon>
        <taxon>Fungi</taxon>
        <taxon>Dikarya</taxon>
        <taxon>Ascomycota</taxon>
        <taxon>Pezizomycotina</taxon>
        <taxon>Sordariomycetes</taxon>
        <taxon>Sordariomycetidae</taxon>
        <taxon>Sordariales</taxon>
        <taxon>Sordariaceae</taxon>
        <taxon>Sordaria</taxon>
    </lineage>
</organism>
<protein>
    <submittedName>
        <fullName evidence="2">Uncharacterized protein</fullName>
    </submittedName>
</protein>
<dbReference type="Proteomes" id="UP001281003">
    <property type="component" value="Unassembled WGS sequence"/>
</dbReference>
<evidence type="ECO:0000256" key="1">
    <source>
        <dbReference type="SAM" id="MobiDB-lite"/>
    </source>
</evidence>
<proteinExistence type="predicted"/>
<dbReference type="AlphaFoldDB" id="A0AAE0U6C3"/>
<dbReference type="EMBL" id="JAUTDP010000011">
    <property type="protein sequence ID" value="KAK3392542.1"/>
    <property type="molecule type" value="Genomic_DNA"/>
</dbReference>
<comment type="caution">
    <text evidence="2">The sequence shown here is derived from an EMBL/GenBank/DDBJ whole genome shotgun (WGS) entry which is preliminary data.</text>
</comment>